<feature type="region of interest" description="Disordered" evidence="10">
    <location>
        <begin position="180"/>
        <end position="200"/>
    </location>
</feature>
<feature type="region of interest" description="Disordered" evidence="10">
    <location>
        <begin position="1019"/>
        <end position="1038"/>
    </location>
</feature>
<gene>
    <name evidence="11" type="ORF">PhCBS80983_g02359</name>
</gene>
<evidence type="ECO:0000256" key="4">
    <source>
        <dbReference type="ARBA" id="ARBA00022695"/>
    </source>
</evidence>
<dbReference type="GO" id="GO:0005524">
    <property type="term" value="F:ATP binding"/>
    <property type="evidence" value="ECO:0007669"/>
    <property type="project" value="UniProtKB-KW"/>
</dbReference>
<feature type="compositionally biased region" description="Polar residues" evidence="10">
    <location>
        <begin position="836"/>
        <end position="849"/>
    </location>
</feature>
<evidence type="ECO:0000256" key="1">
    <source>
        <dbReference type="ARBA" id="ARBA00001946"/>
    </source>
</evidence>
<keyword evidence="3" id="KW-0808">Transferase</keyword>
<feature type="region of interest" description="Disordered" evidence="10">
    <location>
        <begin position="1"/>
        <end position="22"/>
    </location>
</feature>
<feature type="region of interest" description="Disordered" evidence="10">
    <location>
        <begin position="720"/>
        <end position="742"/>
    </location>
</feature>
<evidence type="ECO:0000256" key="6">
    <source>
        <dbReference type="ARBA" id="ARBA00022741"/>
    </source>
</evidence>
<feature type="region of interest" description="Disordered" evidence="10">
    <location>
        <begin position="772"/>
        <end position="916"/>
    </location>
</feature>
<organism evidence="11 12">
    <name type="scientific">Powellomyces hirtus</name>
    <dbReference type="NCBI Taxonomy" id="109895"/>
    <lineage>
        <taxon>Eukaryota</taxon>
        <taxon>Fungi</taxon>
        <taxon>Fungi incertae sedis</taxon>
        <taxon>Chytridiomycota</taxon>
        <taxon>Chytridiomycota incertae sedis</taxon>
        <taxon>Chytridiomycetes</taxon>
        <taxon>Spizellomycetales</taxon>
        <taxon>Powellomycetaceae</taxon>
        <taxon>Powellomyces</taxon>
    </lineage>
</organism>
<accession>A0A507E6B1</accession>
<dbReference type="AlphaFoldDB" id="A0A507E6B1"/>
<dbReference type="HAMAP" id="MF_00692">
    <property type="entry name" value="SelO"/>
    <property type="match status" value="1"/>
</dbReference>
<comment type="similarity">
    <text evidence="2">Belongs to the SELO family.</text>
</comment>
<name>A0A507E6B1_9FUNG</name>
<feature type="compositionally biased region" description="Basic and acidic residues" evidence="10">
    <location>
        <begin position="785"/>
        <end position="806"/>
    </location>
</feature>
<feature type="compositionally biased region" description="Polar residues" evidence="10">
    <location>
        <begin position="66"/>
        <end position="89"/>
    </location>
</feature>
<feature type="region of interest" description="Disordered" evidence="10">
    <location>
        <begin position="333"/>
        <end position="495"/>
    </location>
</feature>
<evidence type="ECO:0000256" key="7">
    <source>
        <dbReference type="ARBA" id="ARBA00022840"/>
    </source>
</evidence>
<keyword evidence="7" id="KW-0067">ATP-binding</keyword>
<feature type="compositionally biased region" description="Low complexity" evidence="10">
    <location>
        <begin position="448"/>
        <end position="461"/>
    </location>
</feature>
<comment type="caution">
    <text evidence="11">The sequence shown here is derived from an EMBL/GenBank/DDBJ whole genome shotgun (WGS) entry which is preliminary data.</text>
</comment>
<dbReference type="GO" id="GO:0005739">
    <property type="term" value="C:mitochondrion"/>
    <property type="evidence" value="ECO:0007669"/>
    <property type="project" value="TreeGrafter"/>
</dbReference>
<reference evidence="11 12" key="1">
    <citation type="journal article" date="2019" name="Sci. Rep.">
        <title>Comparative genomics of chytrid fungi reveal insights into the obligate biotrophic and pathogenic lifestyle of Synchytrium endobioticum.</title>
        <authorList>
            <person name="van de Vossenberg B.T.L.H."/>
            <person name="Warris S."/>
            <person name="Nguyen H.D.T."/>
            <person name="van Gent-Pelzer M.P.E."/>
            <person name="Joly D.L."/>
            <person name="van de Geest H.C."/>
            <person name="Bonants P.J.M."/>
            <person name="Smith D.S."/>
            <person name="Levesque C.A."/>
            <person name="van der Lee T.A.J."/>
        </authorList>
    </citation>
    <scope>NUCLEOTIDE SEQUENCE [LARGE SCALE GENOMIC DNA]</scope>
    <source>
        <strain evidence="11 12">CBS 809.83</strain>
    </source>
</reference>
<keyword evidence="6" id="KW-0547">Nucleotide-binding</keyword>
<dbReference type="PANTHER" id="PTHR32057:SF14">
    <property type="entry name" value="PROTEIN ADENYLYLTRANSFERASE SELO, MITOCHONDRIAL"/>
    <property type="match status" value="1"/>
</dbReference>
<feature type="compositionally biased region" description="Basic and acidic residues" evidence="10">
    <location>
        <begin position="1019"/>
        <end position="1028"/>
    </location>
</feature>
<keyword evidence="8" id="KW-0460">Magnesium</keyword>
<evidence type="ECO:0000256" key="9">
    <source>
        <dbReference type="ARBA" id="ARBA00031547"/>
    </source>
</evidence>
<dbReference type="Proteomes" id="UP000318582">
    <property type="component" value="Unassembled WGS sequence"/>
</dbReference>
<feature type="compositionally biased region" description="Acidic residues" evidence="10">
    <location>
        <begin position="720"/>
        <end position="731"/>
    </location>
</feature>
<evidence type="ECO:0000256" key="5">
    <source>
        <dbReference type="ARBA" id="ARBA00022723"/>
    </source>
</evidence>
<dbReference type="STRING" id="109895.A0A507E6B1"/>
<keyword evidence="12" id="KW-1185">Reference proteome</keyword>
<feature type="compositionally biased region" description="Low complexity" evidence="10">
    <location>
        <begin position="1"/>
        <end position="17"/>
    </location>
</feature>
<feature type="region of interest" description="Disordered" evidence="10">
    <location>
        <begin position="43"/>
        <end position="90"/>
    </location>
</feature>
<feature type="compositionally biased region" description="Basic and acidic residues" evidence="10">
    <location>
        <begin position="410"/>
        <end position="421"/>
    </location>
</feature>
<feature type="compositionally biased region" description="Low complexity" evidence="10">
    <location>
        <begin position="189"/>
        <end position="199"/>
    </location>
</feature>
<evidence type="ECO:0000256" key="3">
    <source>
        <dbReference type="ARBA" id="ARBA00022679"/>
    </source>
</evidence>
<dbReference type="GO" id="GO:0070733">
    <property type="term" value="F:AMPylase activity"/>
    <property type="evidence" value="ECO:0007669"/>
    <property type="project" value="TreeGrafter"/>
</dbReference>
<dbReference type="Pfam" id="PF02696">
    <property type="entry name" value="SelO"/>
    <property type="match status" value="2"/>
</dbReference>
<feature type="compositionally biased region" description="Polar residues" evidence="10">
    <location>
        <begin position="773"/>
        <end position="782"/>
    </location>
</feature>
<evidence type="ECO:0000313" key="12">
    <source>
        <dbReference type="Proteomes" id="UP000318582"/>
    </source>
</evidence>
<evidence type="ECO:0000313" key="11">
    <source>
        <dbReference type="EMBL" id="TPX59609.1"/>
    </source>
</evidence>
<evidence type="ECO:0000256" key="10">
    <source>
        <dbReference type="SAM" id="MobiDB-lite"/>
    </source>
</evidence>
<feature type="compositionally biased region" description="Low complexity" evidence="10">
    <location>
        <begin position="896"/>
        <end position="916"/>
    </location>
</feature>
<keyword evidence="4" id="KW-0548">Nucleotidyltransferase</keyword>
<comment type="cofactor">
    <cofactor evidence="1">
        <name>Mg(2+)</name>
        <dbReference type="ChEBI" id="CHEBI:18420"/>
    </cofactor>
</comment>
<keyword evidence="5" id="KW-0479">Metal-binding</keyword>
<dbReference type="PANTHER" id="PTHR32057">
    <property type="entry name" value="PROTEIN ADENYLYLTRANSFERASE SELO, MITOCHONDRIAL"/>
    <property type="match status" value="1"/>
</dbReference>
<evidence type="ECO:0000256" key="2">
    <source>
        <dbReference type="ARBA" id="ARBA00009747"/>
    </source>
</evidence>
<dbReference type="EMBL" id="QEAQ01000023">
    <property type="protein sequence ID" value="TPX59609.1"/>
    <property type="molecule type" value="Genomic_DNA"/>
</dbReference>
<protein>
    <recommendedName>
        <fullName evidence="9">Selenoprotein O</fullName>
    </recommendedName>
</protein>
<feature type="compositionally biased region" description="Basic and acidic residues" evidence="10">
    <location>
        <begin position="821"/>
        <end position="835"/>
    </location>
</feature>
<sequence length="1038" mass="112480">MSRPSSGSFPRSRLSLSAQGKASTGPFHLEELLFVDTFTRELPRDPLTQPAQPPLLGGPPAAGRPSSATLARQTEESNAGGTAPSTNPARTARAVRGACYSLVTPDNGCTHPLYIASSPSAIELLGIDREEPQRREFGQFLSGARALPRAHPWAAIYGGHQFGCYAGQLGDGRCVSIGEVLPPPPPSASQPAPGASTSSDISTTHWDIQLKGAGLTPYSRFGDGLTTLGSCVREFVAAEYMHSIGIPTTRALAVVATQVPVYRGVNGDIFHGAVLTRLSPSWIRFGSFELFHYRNDKERVKLLADYVIKYHFADLLQPPGDDEADNLSARSMILGGSKPEGAQSQNSEFDARARKTSLAVGEETGAARPRKASVAFGSEIAKDEKSDGQHSPPMIREDSIGSIVSEEDTTADKGAGRNKSDSDDDQAANKGSDDDDEDDVLDDMRNSPLLPAARRPTARRLSFMLQSFPTQEGAPKEESTADTTAKSPPQPQPMIPETVLVDVELNVYARFFQEVIRRTAELVAAWQAIGFVHGALNTDNMSILGITLNYGAFGFLDRYDPYWTSNPADRMGRYRFEHQPKIALWNLSKLGRTLAALIAPPPPASLPPSCGGGSLVAAHVVRGEEIVRELLKGFEDLFIESYTRIMRSKLGLRTEQATDLTEIIEPLLQLFADAGADYTLFFRGLCEFDDDEGDGDALDESATPGPNCLAVLIRGVERLEGDDDPAADGSDEVGGHTGGAPELAGEIGTLAASMSGAFGIVDREVTGVGEWTKGQSLEQVGTEQDIDKAKEDNNTKDSDVGDRNANVDDADVEEQSLGSTDDIKTTVENHEENRDSTSSNANINDSPQNDDNRSNSVANSEEASEEQNRPGTESNEDDPPLPSDITTSRHNRKSLRSSTISFGRTGSTRTSSSSLGTFKAEIRSRWEDWSDAYRARLEDDVPHHASSSSSTTTRRQRMYRANPPFIPRSHVLNTLAAAVAARLPEPDNRHPIRRAGLAQPDPDLDRALKILCRTRAVNPEDKEDERWRRLWASEPPIP</sequence>
<dbReference type="GO" id="GO:0046872">
    <property type="term" value="F:metal ion binding"/>
    <property type="evidence" value="ECO:0007669"/>
    <property type="project" value="UniProtKB-KW"/>
</dbReference>
<proteinExistence type="inferred from homology"/>
<dbReference type="InterPro" id="IPR003846">
    <property type="entry name" value="SelO"/>
</dbReference>
<evidence type="ECO:0000256" key="8">
    <source>
        <dbReference type="ARBA" id="ARBA00022842"/>
    </source>
</evidence>